<dbReference type="InterPro" id="IPR050807">
    <property type="entry name" value="TransReg_Diox_bact_type"/>
</dbReference>
<evidence type="ECO:0000313" key="7">
    <source>
        <dbReference type="Proteomes" id="UP000011016"/>
    </source>
</evidence>
<dbReference type="PROSITE" id="PS50943">
    <property type="entry name" value="HTH_CROC1"/>
    <property type="match status" value="1"/>
</dbReference>
<dbReference type="AlphaFoldDB" id="I7LBJ3"/>
<dbReference type="SUPFAM" id="SSF47413">
    <property type="entry name" value="lambda repressor-like DNA-binding domains"/>
    <property type="match status" value="1"/>
</dbReference>
<dbReference type="GO" id="GO:0003700">
    <property type="term" value="F:DNA-binding transcription factor activity"/>
    <property type="evidence" value="ECO:0007669"/>
    <property type="project" value="TreeGrafter"/>
</dbReference>
<name>I7LBJ3_9CORY</name>
<evidence type="ECO:0000313" key="6">
    <source>
        <dbReference type="EMBL" id="CCI83154.1"/>
    </source>
</evidence>
<keyword evidence="3" id="KW-0804">Transcription</keyword>
<reference evidence="6 7" key="1">
    <citation type="journal article" date="2012" name="J. Bacteriol.">
        <title>Draft Genome Sequence of Turicella otitidis ATCC 51513, Isolated from Middle Ear Fluid from a Child with Otitis Media.</title>
        <authorList>
            <person name="Brinkrolf K."/>
            <person name="Schneider J."/>
            <person name="Knecht M."/>
            <person name="Ruckert C."/>
            <person name="Tauch A."/>
        </authorList>
    </citation>
    <scope>NUCLEOTIDE SEQUENCE [LARGE SCALE GENOMIC DNA]</scope>
    <source>
        <strain evidence="6 7">ATCC 51513</strain>
    </source>
</reference>
<dbReference type="Proteomes" id="UP000011016">
    <property type="component" value="Unassembled WGS sequence"/>
</dbReference>
<evidence type="ECO:0000259" key="5">
    <source>
        <dbReference type="PROSITE" id="PS50943"/>
    </source>
</evidence>
<dbReference type="InterPro" id="IPR010982">
    <property type="entry name" value="Lambda_DNA-bd_dom_sf"/>
</dbReference>
<feature type="domain" description="HTH cro/C1-type" evidence="5">
    <location>
        <begin position="115"/>
        <end position="169"/>
    </location>
</feature>
<dbReference type="PANTHER" id="PTHR46797:SF1">
    <property type="entry name" value="METHYLPHOSPHONATE SYNTHASE"/>
    <property type="match status" value="1"/>
</dbReference>
<dbReference type="FunFam" id="1.10.260.40:FF:000032">
    <property type="entry name" value="Transcriptional regulator ClgR"/>
    <property type="match status" value="1"/>
</dbReference>
<evidence type="ECO:0000256" key="2">
    <source>
        <dbReference type="ARBA" id="ARBA00023125"/>
    </source>
</evidence>
<keyword evidence="2" id="KW-0238">DNA-binding</keyword>
<dbReference type="EMBL" id="CAJZ01000057">
    <property type="protein sequence ID" value="CCI83154.1"/>
    <property type="molecule type" value="Genomic_DNA"/>
</dbReference>
<protein>
    <submittedName>
        <fullName evidence="6">Transcriptional regulator</fullName>
    </submittedName>
</protein>
<gene>
    <name evidence="6" type="primary">clgR</name>
    <name evidence="6" type="ORF">BN46_0406</name>
</gene>
<dbReference type="GO" id="GO:0005829">
    <property type="term" value="C:cytosol"/>
    <property type="evidence" value="ECO:0007669"/>
    <property type="project" value="TreeGrafter"/>
</dbReference>
<evidence type="ECO:0000256" key="4">
    <source>
        <dbReference type="SAM" id="MobiDB-lite"/>
    </source>
</evidence>
<sequence>MVEESTTLPAGGCRAPRQPRPQAAERAECLIALCHVILATPRTPPAPPARSALPARARRRRGGGSPHPESEMGTVFTPGALNEVMATETNTLQPPEREQLRHQEPLLREALGEALRGARADRGITLRELAVRASVSPGYLSELERGRKEVSSELLASICYALRVSVPRILLDAAGAMSLGDAAERLANGGRTPVRV</sequence>
<accession>I7LBJ3</accession>
<organism evidence="6 7">
    <name type="scientific">Corynebacterium otitidis ATCC 51513</name>
    <dbReference type="NCBI Taxonomy" id="883169"/>
    <lineage>
        <taxon>Bacteria</taxon>
        <taxon>Bacillati</taxon>
        <taxon>Actinomycetota</taxon>
        <taxon>Actinomycetes</taxon>
        <taxon>Mycobacteriales</taxon>
        <taxon>Corynebacteriaceae</taxon>
        <taxon>Corynebacterium</taxon>
    </lineage>
</organism>
<comment type="caution">
    <text evidence="6">The sequence shown here is derived from an EMBL/GenBank/DDBJ whole genome shotgun (WGS) entry which is preliminary data.</text>
</comment>
<evidence type="ECO:0000256" key="1">
    <source>
        <dbReference type="ARBA" id="ARBA00023015"/>
    </source>
</evidence>
<dbReference type="Gene3D" id="1.10.260.40">
    <property type="entry name" value="lambda repressor-like DNA-binding domains"/>
    <property type="match status" value="1"/>
</dbReference>
<evidence type="ECO:0000256" key="3">
    <source>
        <dbReference type="ARBA" id="ARBA00023163"/>
    </source>
</evidence>
<dbReference type="CDD" id="cd00093">
    <property type="entry name" value="HTH_XRE"/>
    <property type="match status" value="1"/>
</dbReference>
<dbReference type="PANTHER" id="PTHR46797">
    <property type="entry name" value="HTH-TYPE TRANSCRIPTIONAL REGULATOR"/>
    <property type="match status" value="1"/>
</dbReference>
<feature type="region of interest" description="Disordered" evidence="4">
    <location>
        <begin position="40"/>
        <end position="75"/>
    </location>
</feature>
<proteinExistence type="predicted"/>
<dbReference type="InterPro" id="IPR001387">
    <property type="entry name" value="Cro/C1-type_HTH"/>
</dbReference>
<dbReference type="Pfam" id="PF13560">
    <property type="entry name" value="HTH_31"/>
    <property type="match status" value="1"/>
</dbReference>
<keyword evidence="1" id="KW-0805">Transcription regulation</keyword>
<dbReference type="GO" id="GO:0003677">
    <property type="term" value="F:DNA binding"/>
    <property type="evidence" value="ECO:0007669"/>
    <property type="project" value="UniProtKB-KW"/>
</dbReference>
<dbReference type="SMART" id="SM00530">
    <property type="entry name" value="HTH_XRE"/>
    <property type="match status" value="1"/>
</dbReference>